<comment type="caution">
    <text evidence="1">The sequence shown here is derived from an EMBL/GenBank/DDBJ whole genome shotgun (WGS) entry which is preliminary data.</text>
</comment>
<proteinExistence type="predicted"/>
<evidence type="ECO:0000313" key="2">
    <source>
        <dbReference type="Proteomes" id="UP001295684"/>
    </source>
</evidence>
<reference evidence="1" key="1">
    <citation type="submission" date="2023-07" db="EMBL/GenBank/DDBJ databases">
        <authorList>
            <consortium name="AG Swart"/>
            <person name="Singh M."/>
            <person name="Singh A."/>
            <person name="Seah K."/>
            <person name="Emmerich C."/>
        </authorList>
    </citation>
    <scope>NUCLEOTIDE SEQUENCE</scope>
    <source>
        <strain evidence="1">DP1</strain>
    </source>
</reference>
<dbReference type="EMBL" id="CAMPGE010013538">
    <property type="protein sequence ID" value="CAI2372266.1"/>
    <property type="molecule type" value="Genomic_DNA"/>
</dbReference>
<accession>A0AAD1XH03</accession>
<organism evidence="1 2">
    <name type="scientific">Euplotes crassus</name>
    <dbReference type="NCBI Taxonomy" id="5936"/>
    <lineage>
        <taxon>Eukaryota</taxon>
        <taxon>Sar</taxon>
        <taxon>Alveolata</taxon>
        <taxon>Ciliophora</taxon>
        <taxon>Intramacronucleata</taxon>
        <taxon>Spirotrichea</taxon>
        <taxon>Hypotrichia</taxon>
        <taxon>Euplotida</taxon>
        <taxon>Euplotidae</taxon>
        <taxon>Moneuplotes</taxon>
    </lineage>
</organism>
<keyword evidence="2" id="KW-1185">Reference proteome</keyword>
<protein>
    <submittedName>
        <fullName evidence="1">Uncharacterized protein</fullName>
    </submittedName>
</protein>
<dbReference type="AlphaFoldDB" id="A0AAD1XH03"/>
<gene>
    <name evidence="1" type="ORF">ECRASSUSDP1_LOCUS13594</name>
</gene>
<sequence length="92" mass="10538">MTRNQFIFYVNYVKLNLINLPQNKSNASLSGRCVNRAKHTSISQYSLIFCLSRNRRSLVSNHSKSFGSEITICETISFTCDFFIQANLPLLL</sequence>
<evidence type="ECO:0000313" key="1">
    <source>
        <dbReference type="EMBL" id="CAI2372266.1"/>
    </source>
</evidence>
<dbReference type="Proteomes" id="UP001295684">
    <property type="component" value="Unassembled WGS sequence"/>
</dbReference>
<name>A0AAD1XH03_EUPCR</name>